<name>A0A6J2YP20_SITOR</name>
<dbReference type="GO" id="GO:0003254">
    <property type="term" value="P:regulation of membrane depolarization"/>
    <property type="evidence" value="ECO:0007669"/>
    <property type="project" value="TreeGrafter"/>
</dbReference>
<sequence>MDSRREDTKYHKCELHGERDDVVTSFIDAGIFINTRRRLKRFMMISPSHPLTRFYIKSLCMFRREEQRHLIKYYYMIHPMSMFAFIYRVYMSFILALNYFVWPIVVPYTPRHAKSYLFINLYPSYIILITVSFFTGFPERKVHTIVLNPKSVTRAYLKSLFIIDVLCVMPRLVRYLTSKGVLLRDDLHVRTLRWVLPMFMYCRYNYFLETLNEVRLYTGFSTYLFLVLKSILNFVCFIVVLSTMVYRILREFSVYKDKTAGDFAASVVQVVMMVSHGRHTSELLSDKLISILLVLCGFVIHLLVLVYAMEIWYKFYSCENKQNTVYDAVDALIRYKALPVEKRKRIFLYLNFKYQRKYYKESTIVKITSEALRREILVRISRESTQRVILFNQLPETILEKLRASLSCEIYLPGDVIIKAGMLGRCMFFILAGTVVVKTPKGKEVCYLRDGAHFGEISLVVNVARVATVEAVTPCQVFRLNRRQFLTVVRHHPDLLKQIHAQALERYADTTTLHTDGSELTSSSELFEVTDPDVENRASK</sequence>
<keyword evidence="1" id="KW-1133">Transmembrane helix</keyword>
<keyword evidence="1" id="KW-0472">Membrane</keyword>
<dbReference type="AlphaFoldDB" id="A0A6J2YP20"/>
<evidence type="ECO:0000256" key="1">
    <source>
        <dbReference type="SAM" id="Phobius"/>
    </source>
</evidence>
<dbReference type="PANTHER" id="PTHR45689">
    <property type="entry name" value="I[[H]] CHANNEL, ISOFORM E"/>
    <property type="match status" value="1"/>
</dbReference>
<organism evidence="3 4">
    <name type="scientific">Sitophilus oryzae</name>
    <name type="common">Rice weevil</name>
    <name type="synonym">Curculio oryzae</name>
    <dbReference type="NCBI Taxonomy" id="7048"/>
    <lineage>
        <taxon>Eukaryota</taxon>
        <taxon>Metazoa</taxon>
        <taxon>Ecdysozoa</taxon>
        <taxon>Arthropoda</taxon>
        <taxon>Hexapoda</taxon>
        <taxon>Insecta</taxon>
        <taxon>Pterygota</taxon>
        <taxon>Neoptera</taxon>
        <taxon>Endopterygota</taxon>
        <taxon>Coleoptera</taxon>
        <taxon>Polyphaga</taxon>
        <taxon>Cucujiformia</taxon>
        <taxon>Curculionidae</taxon>
        <taxon>Dryophthorinae</taxon>
        <taxon>Sitophilus</taxon>
    </lineage>
</organism>
<feature type="domain" description="Cyclic nucleotide-binding" evidence="2">
    <location>
        <begin position="390"/>
        <end position="506"/>
    </location>
</feature>
<dbReference type="GO" id="GO:0035725">
    <property type="term" value="P:sodium ion transmembrane transport"/>
    <property type="evidence" value="ECO:0007669"/>
    <property type="project" value="TreeGrafter"/>
</dbReference>
<dbReference type="InterPro" id="IPR014710">
    <property type="entry name" value="RmlC-like_jellyroll"/>
</dbReference>
<dbReference type="Proteomes" id="UP000504635">
    <property type="component" value="Unplaced"/>
</dbReference>
<gene>
    <name evidence="4" type="primary">LOC115889236</name>
</gene>
<keyword evidence="1" id="KW-0812">Transmembrane</keyword>
<dbReference type="Pfam" id="PF00027">
    <property type="entry name" value="cNMP_binding"/>
    <property type="match status" value="1"/>
</dbReference>
<accession>A0A6J2YP20</accession>
<feature type="transmembrane region" description="Helical" evidence="1">
    <location>
        <begin position="223"/>
        <end position="249"/>
    </location>
</feature>
<dbReference type="GO" id="GO:0005249">
    <property type="term" value="F:voltage-gated potassium channel activity"/>
    <property type="evidence" value="ECO:0007669"/>
    <property type="project" value="TreeGrafter"/>
</dbReference>
<evidence type="ECO:0000259" key="2">
    <source>
        <dbReference type="PROSITE" id="PS50042"/>
    </source>
</evidence>
<feature type="transmembrane region" description="Helical" evidence="1">
    <location>
        <begin position="73"/>
        <end position="96"/>
    </location>
</feature>
<reference evidence="4" key="1">
    <citation type="submission" date="2025-08" db="UniProtKB">
        <authorList>
            <consortium name="RefSeq"/>
        </authorList>
    </citation>
    <scope>IDENTIFICATION</scope>
    <source>
        <tissue evidence="4">Gonads</tissue>
    </source>
</reference>
<dbReference type="InterPro" id="IPR018490">
    <property type="entry name" value="cNMP-bd_dom_sf"/>
</dbReference>
<dbReference type="OrthoDB" id="2021138at2759"/>
<evidence type="ECO:0000313" key="4">
    <source>
        <dbReference type="RefSeq" id="XP_030765041.1"/>
    </source>
</evidence>
<proteinExistence type="predicted"/>
<evidence type="ECO:0000313" key="3">
    <source>
        <dbReference type="Proteomes" id="UP000504635"/>
    </source>
</evidence>
<dbReference type="InterPro" id="IPR000595">
    <property type="entry name" value="cNMP-bd_dom"/>
</dbReference>
<dbReference type="RefSeq" id="XP_030765041.1">
    <property type="nucleotide sequence ID" value="XM_030909181.1"/>
</dbReference>
<dbReference type="Gene3D" id="2.60.120.10">
    <property type="entry name" value="Jelly Rolls"/>
    <property type="match status" value="1"/>
</dbReference>
<dbReference type="SUPFAM" id="SSF51206">
    <property type="entry name" value="cAMP-binding domain-like"/>
    <property type="match status" value="1"/>
</dbReference>
<dbReference type="CDD" id="cd00038">
    <property type="entry name" value="CAP_ED"/>
    <property type="match status" value="1"/>
</dbReference>
<protein>
    <submittedName>
        <fullName evidence="4">Potassium/sodium hyperpolarization-activated cyclic nucleotide-gated channel 1-like isoform X1</fullName>
    </submittedName>
</protein>
<feature type="transmembrane region" description="Helical" evidence="1">
    <location>
        <begin position="116"/>
        <end position="134"/>
    </location>
</feature>
<dbReference type="SMART" id="SM00100">
    <property type="entry name" value="cNMP"/>
    <property type="match status" value="1"/>
</dbReference>
<keyword evidence="3" id="KW-1185">Reference proteome</keyword>
<dbReference type="InParanoid" id="A0A6J2YP20"/>
<dbReference type="Gene3D" id="1.10.287.630">
    <property type="entry name" value="Helix hairpin bin"/>
    <property type="match status" value="1"/>
</dbReference>
<dbReference type="GeneID" id="115889236"/>
<dbReference type="KEGG" id="soy:115889236"/>
<feature type="transmembrane region" description="Helical" evidence="1">
    <location>
        <begin position="288"/>
        <end position="313"/>
    </location>
</feature>
<dbReference type="InterPro" id="IPR051413">
    <property type="entry name" value="K/Na_HCN_channel"/>
</dbReference>
<dbReference type="GO" id="GO:0098855">
    <property type="term" value="C:HCN channel complex"/>
    <property type="evidence" value="ECO:0007669"/>
    <property type="project" value="TreeGrafter"/>
</dbReference>
<dbReference type="PANTHER" id="PTHR45689:SF14">
    <property type="entry name" value="CYCLIC NUCLEOTIDE-GATED CATION CHANNEL SUBUNIT A-LIKE PROTEIN"/>
    <property type="match status" value="1"/>
</dbReference>
<dbReference type="PROSITE" id="PS50042">
    <property type="entry name" value="CNMP_BINDING_3"/>
    <property type="match status" value="1"/>
</dbReference>